<dbReference type="PANTHER" id="PTHR23130:SF157">
    <property type="entry name" value="AUXIN-INDUCED IN ROOT CULTURES PROTEIN 12"/>
    <property type="match status" value="1"/>
</dbReference>
<dbReference type="STRING" id="3818.A0A444XF14"/>
<dbReference type="CDD" id="cd09629">
    <property type="entry name" value="DOMON_CIL1_like"/>
    <property type="match status" value="1"/>
</dbReference>
<dbReference type="AlphaFoldDB" id="A0A444XF14"/>
<dbReference type="InterPro" id="IPR045265">
    <property type="entry name" value="AIR12_DOMON"/>
</dbReference>
<feature type="compositionally biased region" description="Gly residues" evidence="6">
    <location>
        <begin position="197"/>
        <end position="208"/>
    </location>
</feature>
<evidence type="ECO:0000256" key="1">
    <source>
        <dbReference type="ARBA" id="ARBA00004370"/>
    </source>
</evidence>
<protein>
    <submittedName>
        <fullName evidence="10">Auxin-induced in root cultures protein</fullName>
    </submittedName>
</protein>
<keyword evidence="7" id="KW-0812">Transmembrane</keyword>
<evidence type="ECO:0000256" key="6">
    <source>
        <dbReference type="SAM" id="MobiDB-lite"/>
    </source>
</evidence>
<evidence type="ECO:0000256" key="7">
    <source>
        <dbReference type="SAM" id="Phobius"/>
    </source>
</evidence>
<feature type="signal peptide" evidence="8">
    <location>
        <begin position="1"/>
        <end position="21"/>
    </location>
</feature>
<keyword evidence="2" id="KW-0813">Transport</keyword>
<dbReference type="EMBL" id="SDMP01000019">
    <property type="protein sequence ID" value="RYQ88282.1"/>
    <property type="molecule type" value="Genomic_DNA"/>
</dbReference>
<evidence type="ECO:0000256" key="3">
    <source>
        <dbReference type="ARBA" id="ARBA00022729"/>
    </source>
</evidence>
<evidence type="ECO:0000256" key="8">
    <source>
        <dbReference type="SAM" id="SignalP"/>
    </source>
</evidence>
<keyword evidence="4" id="KW-0249">Electron transport</keyword>
<evidence type="ECO:0000259" key="9">
    <source>
        <dbReference type="PROSITE" id="PS50836"/>
    </source>
</evidence>
<keyword evidence="3 8" id="KW-0732">Signal</keyword>
<accession>A0A444XF14</accession>
<evidence type="ECO:0000256" key="5">
    <source>
        <dbReference type="ARBA" id="ARBA00023136"/>
    </source>
</evidence>
<dbReference type="PANTHER" id="PTHR23130">
    <property type="entry name" value="CYTOCHROME B561 AND DOMON DOMAIN-CONTAINING PROTEIN"/>
    <property type="match status" value="1"/>
</dbReference>
<dbReference type="EMBL" id="CP031001">
    <property type="protein sequence ID" value="QHN76562.1"/>
    <property type="molecule type" value="Genomic_DNA"/>
</dbReference>
<comment type="subcellular location">
    <subcellularLocation>
        <location evidence="1">Membrane</location>
    </subcellularLocation>
</comment>
<dbReference type="OrthoDB" id="1720670at2759"/>
<keyword evidence="7" id="KW-1133">Transmembrane helix</keyword>
<evidence type="ECO:0000256" key="2">
    <source>
        <dbReference type="ARBA" id="ARBA00022448"/>
    </source>
</evidence>
<sequence>MASQTLLVSIAIFITLFSSTAHSLTCKSPKLSGSQTYANCTDLSALGATLHFTYNATNSSISVAFSAAPPSNGWVAWGVNTAGGGMIGAQALIAYKHSDGKLAVDLYNLTSYGGIDPVKKLSVDTWDVSAEESSGAVTIYAGVKIPAKADNVSQVWQVGPVVSGKPGKHDMGKENLAAKSALPGTAASAVAPAPASGSGGNTTGGGSNKSGAASLMGERFSLGFYLTVILVMAGFLSM</sequence>
<name>A0A444XF14_ARAHY</name>
<organism evidence="11 12">
    <name type="scientific">Arachis hypogaea</name>
    <name type="common">Peanut</name>
    <dbReference type="NCBI Taxonomy" id="3818"/>
    <lineage>
        <taxon>Eukaryota</taxon>
        <taxon>Viridiplantae</taxon>
        <taxon>Streptophyta</taxon>
        <taxon>Embryophyta</taxon>
        <taxon>Tracheophyta</taxon>
        <taxon>Spermatophyta</taxon>
        <taxon>Magnoliopsida</taxon>
        <taxon>eudicotyledons</taxon>
        <taxon>Gunneridae</taxon>
        <taxon>Pentapetalae</taxon>
        <taxon>rosids</taxon>
        <taxon>fabids</taxon>
        <taxon>Fabales</taxon>
        <taxon>Fabaceae</taxon>
        <taxon>Papilionoideae</taxon>
        <taxon>50 kb inversion clade</taxon>
        <taxon>dalbergioids sensu lato</taxon>
        <taxon>Dalbergieae</taxon>
        <taxon>Pterocarpus clade</taxon>
        <taxon>Arachis</taxon>
    </lineage>
</organism>
<dbReference type="Gramene" id="arahy.Tifrunner.gnm2.ann2.Ah19g121900.1">
    <property type="protein sequence ID" value="arahy.Tifrunner.gnm2.ann2.Ah19g121900.1-CDS-1"/>
    <property type="gene ID" value="arahy.Tifrunner.gnm2.ann2.Ah19g121900"/>
</dbReference>
<dbReference type="Proteomes" id="UP000464620">
    <property type="component" value="Chromosome B09"/>
</dbReference>
<evidence type="ECO:0000313" key="11">
    <source>
        <dbReference type="EMBL" id="RYQ88282.1"/>
    </source>
</evidence>
<dbReference type="PROSITE" id="PS50836">
    <property type="entry name" value="DOMON"/>
    <property type="match status" value="1"/>
</dbReference>
<evidence type="ECO:0000313" key="13">
    <source>
        <dbReference type="Proteomes" id="UP000464620"/>
    </source>
</evidence>
<evidence type="ECO:0000313" key="12">
    <source>
        <dbReference type="Proteomes" id="UP000289738"/>
    </source>
</evidence>
<feature type="chain" id="PRO_5033431659" evidence="8">
    <location>
        <begin position="22"/>
        <end position="238"/>
    </location>
</feature>
<evidence type="ECO:0000256" key="4">
    <source>
        <dbReference type="ARBA" id="ARBA00022982"/>
    </source>
</evidence>
<gene>
    <name evidence="11" type="ORF">Ahy_B09g095563</name>
    <name evidence="10" type="ORF">DS421_19g644960</name>
</gene>
<dbReference type="InterPro" id="IPR005018">
    <property type="entry name" value="DOMON_domain"/>
</dbReference>
<feature type="domain" description="DOMON" evidence="9">
    <location>
        <begin position="46"/>
        <end position="159"/>
    </location>
</feature>
<evidence type="ECO:0000313" key="10">
    <source>
        <dbReference type="EMBL" id="QHN76562.1"/>
    </source>
</evidence>
<keyword evidence="12" id="KW-1185">Reference proteome</keyword>
<reference evidence="11 12" key="1">
    <citation type="submission" date="2019-01" db="EMBL/GenBank/DDBJ databases">
        <title>Sequencing of cultivated peanut Arachis hypogaea provides insights into genome evolution and oil improvement.</title>
        <authorList>
            <person name="Chen X."/>
        </authorList>
    </citation>
    <scope>NUCLEOTIDE SEQUENCE [LARGE SCALE GENOMIC DNA]</scope>
    <source>
        <strain evidence="12">cv. Fuhuasheng</strain>
        <strain evidence="11">GDAAS-fuhuasheng2018</strain>
        <tissue evidence="11">Leaves</tissue>
    </source>
</reference>
<proteinExistence type="predicted"/>
<keyword evidence="5 7" id="KW-0472">Membrane</keyword>
<feature type="region of interest" description="Disordered" evidence="6">
    <location>
        <begin position="189"/>
        <end position="210"/>
    </location>
</feature>
<dbReference type="GO" id="GO:0016020">
    <property type="term" value="C:membrane"/>
    <property type="evidence" value="ECO:0007669"/>
    <property type="project" value="UniProtKB-SubCell"/>
</dbReference>
<feature type="transmembrane region" description="Helical" evidence="7">
    <location>
        <begin position="220"/>
        <end position="237"/>
    </location>
</feature>
<reference evidence="10 13" key="2">
    <citation type="submission" date="2020-01" db="EMBL/GenBank/DDBJ databases">
        <title>Genome sequence of Arachis hypogaea, cultivar Shitouqi.</title>
        <authorList>
            <person name="Zhuang W."/>
            <person name="Chen H."/>
            <person name="Varshney R."/>
            <person name="Wang D."/>
            <person name="Ming R."/>
        </authorList>
    </citation>
    <scope>NUCLEOTIDE SEQUENCE [LARGE SCALE GENOMIC DNA]</scope>
    <source>
        <tissue evidence="10">Young leaf</tissue>
    </source>
</reference>
<dbReference type="Proteomes" id="UP000289738">
    <property type="component" value="Chromosome B09"/>
</dbReference>
<dbReference type="Pfam" id="PF04526">
    <property type="entry name" value="DUF568"/>
    <property type="match status" value="1"/>
</dbReference>